<feature type="transmembrane region" description="Helical" evidence="7">
    <location>
        <begin position="495"/>
        <end position="514"/>
    </location>
</feature>
<dbReference type="OMA" id="WIVNLCT"/>
<dbReference type="JaponicusDB" id="SJAG_02955">
    <property type="gene designation" value="dip5"/>
</dbReference>
<feature type="transmembrane region" description="Helical" evidence="7">
    <location>
        <begin position="133"/>
        <end position="159"/>
    </location>
</feature>
<dbReference type="eggNOG" id="KOG1286">
    <property type="taxonomic scope" value="Eukaryota"/>
</dbReference>
<evidence type="ECO:0000313" key="9">
    <source>
        <dbReference type="EMBL" id="EEB07837.1"/>
    </source>
</evidence>
<dbReference type="Gene3D" id="1.20.1740.10">
    <property type="entry name" value="Amino acid/polyamine transporter I"/>
    <property type="match status" value="1"/>
</dbReference>
<dbReference type="RefSeq" id="XP_002174130.1">
    <property type="nucleotide sequence ID" value="XM_002174094.2"/>
</dbReference>
<feature type="transmembrane region" description="Helical" evidence="7">
    <location>
        <begin position="56"/>
        <end position="78"/>
    </location>
</feature>
<feature type="transmembrane region" description="Helical" evidence="7">
    <location>
        <begin position="460"/>
        <end position="483"/>
    </location>
</feature>
<evidence type="ECO:0000256" key="4">
    <source>
        <dbReference type="ARBA" id="ARBA00022970"/>
    </source>
</evidence>
<gene>
    <name evidence="10" type="primary">dip5</name>
    <name evidence="9" type="ORF">SJAG_02955</name>
</gene>
<dbReference type="VEuPathDB" id="FungiDB:SJAG_02955"/>
<dbReference type="OrthoDB" id="10062876at2759"/>
<comment type="subcellular location">
    <subcellularLocation>
        <location evidence="1">Membrane</location>
        <topology evidence="1">Multi-pass membrane protein</topology>
    </subcellularLocation>
</comment>
<keyword evidence="5 7" id="KW-1133">Transmembrane helix</keyword>
<evidence type="ECO:0000256" key="1">
    <source>
        <dbReference type="ARBA" id="ARBA00004141"/>
    </source>
</evidence>
<dbReference type="EMBL" id="KE651167">
    <property type="protein sequence ID" value="EEB07837.1"/>
    <property type="molecule type" value="Genomic_DNA"/>
</dbReference>
<evidence type="ECO:0000313" key="11">
    <source>
        <dbReference type="Proteomes" id="UP000001744"/>
    </source>
</evidence>
<sequence>MSWKGDQNEKKNGKTQIDVSEYEKGVVIDIPSGTKYTSSLSLVERIGRRKLLPRQVSMIGIGGAIGTALFVSIGSKIIQGGPASLLIAFCLWSVVFIGLSQSMCVMVTYLPVTGSFVHFTERFVDESISFSVGWTYFVCQAANVCFEITAVCLVIEYWTDQIPKAAIISILIVVFAALNLYSVFFFGEGEFYLSLGKVILALGLILFTIIVMCGGNPHHEVLGFKYWKNPGAFAEYLGTGSIGKFHGFMACLVFALYVFWGVDYLGNAASEAMNPRKVIPRAFKKVFGRLIVFYIGGAICVGVLIPYNDSNLIKALNEGATGAGASPYVSAMTTLGIRVLPHIVNVLILSSIISAGNSSLYSASRVLHRLALEGHAPAIFKRITRRGVPIYCCLAVLIICCLAYLACSNSTNNVLTWFLNVETGAMAIVYIFICVCYLRFEQGCKTQGLDIKSLPYSSKFLPYLTWHSLFWLTLMLWVSGYTVFLRGNWNFQNFVFSYFMIPFFIILFVVHKFVRKTKFVKAETMDLTTGLDQFAEEDEYWAENPPKLNWFDKAFGKFL</sequence>
<dbReference type="STRING" id="402676.B6K2Y0"/>
<feature type="transmembrane region" description="Helical" evidence="7">
    <location>
        <begin position="84"/>
        <end position="112"/>
    </location>
</feature>
<organism evidence="9 11">
    <name type="scientific">Schizosaccharomyces japonicus (strain yFS275 / FY16936)</name>
    <name type="common">Fission yeast</name>
    <dbReference type="NCBI Taxonomy" id="402676"/>
    <lineage>
        <taxon>Eukaryota</taxon>
        <taxon>Fungi</taxon>
        <taxon>Dikarya</taxon>
        <taxon>Ascomycota</taxon>
        <taxon>Taphrinomycotina</taxon>
        <taxon>Schizosaccharomycetes</taxon>
        <taxon>Schizosaccharomycetales</taxon>
        <taxon>Schizosaccharomycetaceae</taxon>
        <taxon>Schizosaccharomyces</taxon>
    </lineage>
</organism>
<feature type="transmembrane region" description="Helical" evidence="7">
    <location>
        <begin position="165"/>
        <end position="186"/>
    </location>
</feature>
<evidence type="ECO:0000259" key="8">
    <source>
        <dbReference type="Pfam" id="PF00324"/>
    </source>
</evidence>
<dbReference type="GO" id="GO:0016020">
    <property type="term" value="C:membrane"/>
    <property type="evidence" value="ECO:0000318"/>
    <property type="project" value="GO_Central"/>
</dbReference>
<evidence type="ECO:0000256" key="3">
    <source>
        <dbReference type="ARBA" id="ARBA00022692"/>
    </source>
</evidence>
<dbReference type="InterPro" id="IPR004841">
    <property type="entry name" value="AA-permease/SLC12A_dom"/>
</dbReference>
<dbReference type="Proteomes" id="UP000001744">
    <property type="component" value="Unassembled WGS sequence"/>
</dbReference>
<keyword evidence="6 7" id="KW-0472">Membrane</keyword>
<dbReference type="AlphaFoldDB" id="B6K2Y0"/>
<feature type="transmembrane region" description="Helical" evidence="7">
    <location>
        <begin position="388"/>
        <end position="405"/>
    </location>
</feature>
<dbReference type="PIRSF" id="PIRSF006060">
    <property type="entry name" value="AA_transporter"/>
    <property type="match status" value="1"/>
</dbReference>
<dbReference type="GO" id="GO:0003333">
    <property type="term" value="P:amino acid transmembrane transport"/>
    <property type="evidence" value="ECO:0000318"/>
    <property type="project" value="GO_Central"/>
</dbReference>
<keyword evidence="2" id="KW-0813">Transport</keyword>
<dbReference type="GO" id="GO:0015171">
    <property type="term" value="F:amino acid transmembrane transporter activity"/>
    <property type="evidence" value="ECO:0000318"/>
    <property type="project" value="GO_Central"/>
</dbReference>
<feature type="domain" description="Amino acid permease/ SLC12A" evidence="8">
    <location>
        <begin position="56"/>
        <end position="520"/>
    </location>
</feature>
<keyword evidence="4" id="KW-0029">Amino-acid transport</keyword>
<evidence type="ECO:0000256" key="5">
    <source>
        <dbReference type="ARBA" id="ARBA00022989"/>
    </source>
</evidence>
<feature type="transmembrane region" description="Helical" evidence="7">
    <location>
        <begin position="417"/>
        <end position="440"/>
    </location>
</feature>
<evidence type="ECO:0000256" key="6">
    <source>
        <dbReference type="ARBA" id="ARBA00023136"/>
    </source>
</evidence>
<dbReference type="PANTHER" id="PTHR43341">
    <property type="entry name" value="AMINO ACID PERMEASE"/>
    <property type="match status" value="1"/>
</dbReference>
<keyword evidence="3 7" id="KW-0812">Transmembrane</keyword>
<evidence type="ECO:0000256" key="7">
    <source>
        <dbReference type="SAM" id="Phobius"/>
    </source>
</evidence>
<evidence type="ECO:0000256" key="2">
    <source>
        <dbReference type="ARBA" id="ARBA00022448"/>
    </source>
</evidence>
<accession>B6K2Y0</accession>
<dbReference type="GeneID" id="7051731"/>
<evidence type="ECO:0000313" key="10">
    <source>
        <dbReference type="JaponicusDB" id="SJAG_02955"/>
    </source>
</evidence>
<keyword evidence="11" id="KW-1185">Reference proteome</keyword>
<proteinExistence type="predicted"/>
<feature type="transmembrane region" description="Helical" evidence="7">
    <location>
        <begin position="198"/>
        <end position="217"/>
    </location>
</feature>
<dbReference type="PANTHER" id="PTHR43341:SF15">
    <property type="entry name" value="GENERAL AMINO ACID PERMEASE AGP2"/>
    <property type="match status" value="1"/>
</dbReference>
<dbReference type="HOGENOM" id="CLU_007946_12_1_1"/>
<dbReference type="InterPro" id="IPR050524">
    <property type="entry name" value="APC_YAT"/>
</dbReference>
<feature type="transmembrane region" description="Helical" evidence="7">
    <location>
        <begin position="245"/>
        <end position="265"/>
    </location>
</feature>
<reference evidence="9 11" key="1">
    <citation type="journal article" date="2011" name="Science">
        <title>Comparative functional genomics of the fission yeasts.</title>
        <authorList>
            <person name="Rhind N."/>
            <person name="Chen Z."/>
            <person name="Yassour M."/>
            <person name="Thompson D.A."/>
            <person name="Haas B.J."/>
            <person name="Habib N."/>
            <person name="Wapinski I."/>
            <person name="Roy S."/>
            <person name="Lin M.F."/>
            <person name="Heiman D.I."/>
            <person name="Young S.K."/>
            <person name="Furuya K."/>
            <person name="Guo Y."/>
            <person name="Pidoux A."/>
            <person name="Chen H.M."/>
            <person name="Robbertse B."/>
            <person name="Goldberg J.M."/>
            <person name="Aoki K."/>
            <person name="Bayne E.H."/>
            <person name="Berlin A.M."/>
            <person name="Desjardins C.A."/>
            <person name="Dobbs E."/>
            <person name="Dukaj L."/>
            <person name="Fan L."/>
            <person name="FitzGerald M.G."/>
            <person name="French C."/>
            <person name="Gujja S."/>
            <person name="Hansen K."/>
            <person name="Keifenheim D."/>
            <person name="Levin J.Z."/>
            <person name="Mosher R.A."/>
            <person name="Mueller C.A."/>
            <person name="Pfiffner J."/>
            <person name="Priest M."/>
            <person name="Russ C."/>
            <person name="Smialowska A."/>
            <person name="Swoboda P."/>
            <person name="Sykes S.M."/>
            <person name="Vaughn M."/>
            <person name="Vengrova S."/>
            <person name="Yoder R."/>
            <person name="Zeng Q."/>
            <person name="Allshire R."/>
            <person name="Baulcombe D."/>
            <person name="Birren B.W."/>
            <person name="Brown W."/>
            <person name="Ekwall K."/>
            <person name="Kellis M."/>
            <person name="Leatherwood J."/>
            <person name="Levin H."/>
            <person name="Margalit H."/>
            <person name="Martienssen R."/>
            <person name="Nieduszynski C.A."/>
            <person name="Spatafora J.W."/>
            <person name="Friedman N."/>
            <person name="Dalgaard J.Z."/>
            <person name="Baumann P."/>
            <person name="Niki H."/>
            <person name="Regev A."/>
            <person name="Nusbaum C."/>
        </authorList>
    </citation>
    <scope>NUCLEOTIDE SEQUENCE [LARGE SCALE GENOMIC DNA]</scope>
    <source>
        <strain evidence="11">yFS275 / FY16936</strain>
    </source>
</reference>
<protein>
    <submittedName>
        <fullName evidence="9">General amino acid permease AGP2</fullName>
    </submittedName>
</protein>
<feature type="transmembrane region" description="Helical" evidence="7">
    <location>
        <begin position="343"/>
        <end position="367"/>
    </location>
</feature>
<name>B6K2Y0_SCHJY</name>
<dbReference type="Pfam" id="PF00324">
    <property type="entry name" value="AA_permease"/>
    <property type="match status" value="1"/>
</dbReference>
<dbReference type="FunFam" id="1.20.1740.10:FF:000006">
    <property type="entry name" value="General amino acid permease"/>
    <property type="match status" value="1"/>
</dbReference>
<feature type="transmembrane region" description="Helical" evidence="7">
    <location>
        <begin position="286"/>
        <end position="307"/>
    </location>
</feature>